<gene>
    <name evidence="4" type="ORF">PL2TA16_05074</name>
</gene>
<keyword evidence="2" id="KW-0012">Acyltransferase</keyword>
<organism evidence="4 5">
    <name type="scientific">Pseudoalteromonas luteoviolacea (strain 2ta16)</name>
    <dbReference type="NCBI Taxonomy" id="1353533"/>
    <lineage>
        <taxon>Bacteria</taxon>
        <taxon>Pseudomonadati</taxon>
        <taxon>Pseudomonadota</taxon>
        <taxon>Gammaproteobacteria</taxon>
        <taxon>Alteromonadales</taxon>
        <taxon>Pseudoalteromonadaceae</taxon>
        <taxon>Pseudoalteromonas</taxon>
    </lineage>
</organism>
<protein>
    <submittedName>
        <fullName evidence="4">Acetyltransferase</fullName>
    </submittedName>
</protein>
<dbReference type="SUPFAM" id="SSF55729">
    <property type="entry name" value="Acyl-CoA N-acyltransferases (Nat)"/>
    <property type="match status" value="1"/>
</dbReference>
<dbReference type="InterPro" id="IPR000182">
    <property type="entry name" value="GNAT_dom"/>
</dbReference>
<dbReference type="PANTHER" id="PTHR43877">
    <property type="entry name" value="AMINOALKYLPHOSPHONATE N-ACETYLTRANSFERASE-RELATED-RELATED"/>
    <property type="match status" value="1"/>
</dbReference>
<evidence type="ECO:0000256" key="1">
    <source>
        <dbReference type="ARBA" id="ARBA00022679"/>
    </source>
</evidence>
<name>V4JAN4_PSEL2</name>
<dbReference type="EMBL" id="AUSV01000086">
    <property type="protein sequence ID" value="ESP92237.1"/>
    <property type="molecule type" value="Genomic_DNA"/>
</dbReference>
<dbReference type="InterPro" id="IPR050832">
    <property type="entry name" value="Bact_Acetyltransf"/>
</dbReference>
<dbReference type="Proteomes" id="UP000017820">
    <property type="component" value="Unassembled WGS sequence"/>
</dbReference>
<dbReference type="PATRIC" id="fig|1353533.3.peg.3674"/>
<dbReference type="AlphaFoldDB" id="V4JAN4"/>
<sequence>MIREAQLQDTNSLAALALQVWLTTYTPDGMRDDYAHFALTTFTPKYFSQLIDNPECKVMVYVRDNALIGFAVVNFESQYQENDYGFEIEKLYVHNAFQGQGIGKKLLAEIQRHWGAEFWLYTWVENTSNLFYQRLGLEHIGSFNFDFSGTQIVNNVYRSKKHKSIFSK</sequence>
<dbReference type="CDD" id="cd04301">
    <property type="entry name" value="NAT_SF"/>
    <property type="match status" value="1"/>
</dbReference>
<feature type="domain" description="N-acetyltransferase" evidence="3">
    <location>
        <begin position="1"/>
        <end position="163"/>
    </location>
</feature>
<dbReference type="Gene3D" id="3.40.630.30">
    <property type="match status" value="1"/>
</dbReference>
<accession>V4JAN4</accession>
<evidence type="ECO:0000259" key="3">
    <source>
        <dbReference type="PROSITE" id="PS51186"/>
    </source>
</evidence>
<evidence type="ECO:0000256" key="2">
    <source>
        <dbReference type="ARBA" id="ARBA00023315"/>
    </source>
</evidence>
<dbReference type="Pfam" id="PF13508">
    <property type="entry name" value="Acetyltransf_7"/>
    <property type="match status" value="1"/>
</dbReference>
<dbReference type="RefSeq" id="WP_023400534.1">
    <property type="nucleotide sequence ID" value="NZ_AUSV01000086.1"/>
</dbReference>
<dbReference type="GO" id="GO:0016747">
    <property type="term" value="F:acyltransferase activity, transferring groups other than amino-acyl groups"/>
    <property type="evidence" value="ECO:0007669"/>
    <property type="project" value="InterPro"/>
</dbReference>
<proteinExistence type="predicted"/>
<dbReference type="PROSITE" id="PS51186">
    <property type="entry name" value="GNAT"/>
    <property type="match status" value="1"/>
</dbReference>
<comment type="caution">
    <text evidence="4">The sequence shown here is derived from an EMBL/GenBank/DDBJ whole genome shotgun (WGS) entry which is preliminary data.</text>
</comment>
<evidence type="ECO:0000313" key="4">
    <source>
        <dbReference type="EMBL" id="ESP92237.1"/>
    </source>
</evidence>
<dbReference type="InterPro" id="IPR016181">
    <property type="entry name" value="Acyl_CoA_acyltransferase"/>
</dbReference>
<keyword evidence="1 4" id="KW-0808">Transferase</keyword>
<reference evidence="5" key="1">
    <citation type="journal article" date="2014" name="Nat. Chem. Biol.">
        <title>Biosynthesis of polybrominated aromatic organic compounds by marine bacteria.</title>
        <authorList>
            <person name="Agarwal V."/>
            <person name="El Gamal A.A."/>
            <person name="Yamanaka K."/>
            <person name="Poth D."/>
            <person name="Kersten R.D."/>
            <person name="Schorn M."/>
            <person name="Allen E.E."/>
            <person name="Moore B.S."/>
        </authorList>
    </citation>
    <scope>NUCLEOTIDE SEQUENCE [LARGE SCALE GENOMIC DNA]</scope>
    <source>
        <strain evidence="5">2ta16</strain>
    </source>
</reference>
<evidence type="ECO:0000313" key="5">
    <source>
        <dbReference type="Proteomes" id="UP000017820"/>
    </source>
</evidence>